<keyword evidence="2" id="KW-1185">Reference proteome</keyword>
<dbReference type="PANTHER" id="PTHR48098:SF1">
    <property type="entry name" value="DIACYLGLYCEROL ACYLTRANSFERASE_MYCOLYLTRANSFERASE AG85A"/>
    <property type="match status" value="1"/>
</dbReference>
<proteinExistence type="predicted"/>
<dbReference type="InterPro" id="IPR029058">
    <property type="entry name" value="AB_hydrolase_fold"/>
</dbReference>
<accession>A0A517XU15</accession>
<name>A0A517XU15_9BACT</name>
<organism evidence="1 2">
    <name type="scientific">Urbifossiella limnaea</name>
    <dbReference type="NCBI Taxonomy" id="2528023"/>
    <lineage>
        <taxon>Bacteria</taxon>
        <taxon>Pseudomonadati</taxon>
        <taxon>Planctomycetota</taxon>
        <taxon>Planctomycetia</taxon>
        <taxon>Gemmatales</taxon>
        <taxon>Gemmataceae</taxon>
        <taxon>Urbifossiella</taxon>
    </lineage>
</organism>
<dbReference type="PANTHER" id="PTHR48098">
    <property type="entry name" value="ENTEROCHELIN ESTERASE-RELATED"/>
    <property type="match status" value="1"/>
</dbReference>
<reference evidence="1 2" key="1">
    <citation type="submission" date="2019-02" db="EMBL/GenBank/DDBJ databases">
        <title>Deep-cultivation of Planctomycetes and their phenomic and genomic characterization uncovers novel biology.</title>
        <authorList>
            <person name="Wiegand S."/>
            <person name="Jogler M."/>
            <person name="Boedeker C."/>
            <person name="Pinto D."/>
            <person name="Vollmers J."/>
            <person name="Rivas-Marin E."/>
            <person name="Kohn T."/>
            <person name="Peeters S.H."/>
            <person name="Heuer A."/>
            <person name="Rast P."/>
            <person name="Oberbeckmann S."/>
            <person name="Bunk B."/>
            <person name="Jeske O."/>
            <person name="Meyerdierks A."/>
            <person name="Storesund J.E."/>
            <person name="Kallscheuer N."/>
            <person name="Luecker S."/>
            <person name="Lage O.M."/>
            <person name="Pohl T."/>
            <person name="Merkel B.J."/>
            <person name="Hornburger P."/>
            <person name="Mueller R.-W."/>
            <person name="Bruemmer F."/>
            <person name="Labrenz M."/>
            <person name="Spormann A.M."/>
            <person name="Op den Camp H."/>
            <person name="Overmann J."/>
            <person name="Amann R."/>
            <person name="Jetten M.S.M."/>
            <person name="Mascher T."/>
            <person name="Medema M.H."/>
            <person name="Devos D.P."/>
            <person name="Kaster A.-K."/>
            <person name="Ovreas L."/>
            <person name="Rohde M."/>
            <person name="Galperin M.Y."/>
            <person name="Jogler C."/>
        </authorList>
    </citation>
    <scope>NUCLEOTIDE SEQUENCE [LARGE SCALE GENOMIC DNA]</scope>
    <source>
        <strain evidence="1 2">ETA_A1</strain>
    </source>
</reference>
<dbReference type="RefSeq" id="WP_145239532.1">
    <property type="nucleotide sequence ID" value="NZ_CP036273.1"/>
</dbReference>
<dbReference type="SUPFAM" id="SSF53474">
    <property type="entry name" value="alpha/beta-Hydrolases"/>
    <property type="match status" value="1"/>
</dbReference>
<dbReference type="KEGG" id="uli:ETAA1_29660"/>
<dbReference type="InterPro" id="IPR000801">
    <property type="entry name" value="Esterase-like"/>
</dbReference>
<gene>
    <name evidence="1" type="ORF">ETAA1_29660</name>
</gene>
<dbReference type="AlphaFoldDB" id="A0A517XU15"/>
<evidence type="ECO:0000313" key="2">
    <source>
        <dbReference type="Proteomes" id="UP000319576"/>
    </source>
</evidence>
<dbReference type="Proteomes" id="UP000319576">
    <property type="component" value="Chromosome"/>
</dbReference>
<dbReference type="OrthoDB" id="184858at2"/>
<sequence length="278" mass="31100">MNRVNGVGLLLSVLVAPSVRADENVTISEAKKDDGGVLVHEVRSLYQAKTTQLRVLLPGEVEKGKTYPVVYLLPVEAGTESRYGDGLKEIQKLDLHNKLSAVFVAPTFSHLPWYADHPTKPEVRQESYLLKVVVPFVDKTYPVRTKADGRLLLGFSKSGWGAWSLLLRNPDVFGRAAAWDAPLMMDRPGKYGSGDIFGTPDNFEGYRVSKLLETNADKLQNEKRLVLLGYGNFRAEHVQAHALMNKLKIAHEYRDGPDRKHDWHSGWVKEAAELLLGK</sequence>
<evidence type="ECO:0000313" key="1">
    <source>
        <dbReference type="EMBL" id="QDU21003.1"/>
    </source>
</evidence>
<protein>
    <submittedName>
        <fullName evidence="1">Esterase</fullName>
    </submittedName>
</protein>
<dbReference type="EMBL" id="CP036273">
    <property type="protein sequence ID" value="QDU21003.1"/>
    <property type="molecule type" value="Genomic_DNA"/>
</dbReference>
<dbReference type="InterPro" id="IPR050583">
    <property type="entry name" value="Mycobacterial_A85_antigen"/>
</dbReference>
<dbReference type="Pfam" id="PF00756">
    <property type="entry name" value="Esterase"/>
    <property type="match status" value="1"/>
</dbReference>
<dbReference type="Gene3D" id="3.40.50.1820">
    <property type="entry name" value="alpha/beta hydrolase"/>
    <property type="match status" value="1"/>
</dbReference>
<dbReference type="GO" id="GO:0016747">
    <property type="term" value="F:acyltransferase activity, transferring groups other than amino-acyl groups"/>
    <property type="evidence" value="ECO:0007669"/>
    <property type="project" value="TreeGrafter"/>
</dbReference>